<proteinExistence type="predicted"/>
<feature type="domain" description="p-hydroxybenzoic acid efflux pump subunit AaeA-like beta-barrel" evidence="8">
    <location>
        <begin position="339"/>
        <end position="430"/>
    </location>
</feature>
<dbReference type="Proteomes" id="UP000292958">
    <property type="component" value="Unassembled WGS sequence"/>
</dbReference>
<comment type="caution">
    <text evidence="9">The sequence shown here is derived from an EMBL/GenBank/DDBJ whole genome shotgun (WGS) entry which is preliminary data.</text>
</comment>
<comment type="subcellular location">
    <subcellularLocation>
        <location evidence="1">Membrane</location>
        <topology evidence="1">Single-pass membrane protein</topology>
    </subcellularLocation>
</comment>
<protein>
    <submittedName>
        <fullName evidence="9">Membrane fusion protein (Multidrug efflux system)</fullName>
    </submittedName>
</protein>
<feature type="transmembrane region" description="Helical" evidence="6">
    <location>
        <begin position="39"/>
        <end position="56"/>
    </location>
</feature>
<dbReference type="InterPro" id="IPR058625">
    <property type="entry name" value="MdtA-like_BSH"/>
</dbReference>
<dbReference type="Gene3D" id="1.10.287.470">
    <property type="entry name" value="Helix hairpin bin"/>
    <property type="match status" value="1"/>
</dbReference>
<evidence type="ECO:0000259" key="8">
    <source>
        <dbReference type="Pfam" id="PF25963"/>
    </source>
</evidence>
<dbReference type="SUPFAM" id="SSF111369">
    <property type="entry name" value="HlyD-like secretion proteins"/>
    <property type="match status" value="2"/>
</dbReference>
<keyword evidence="2 6" id="KW-0812">Transmembrane</keyword>
<dbReference type="PANTHER" id="PTHR30386:SF26">
    <property type="entry name" value="TRANSPORT PROTEIN COMB"/>
    <property type="match status" value="1"/>
</dbReference>
<keyword evidence="10" id="KW-1185">Reference proteome</keyword>
<dbReference type="GO" id="GO:0055085">
    <property type="term" value="P:transmembrane transport"/>
    <property type="evidence" value="ECO:0007669"/>
    <property type="project" value="InterPro"/>
</dbReference>
<dbReference type="GO" id="GO:0016020">
    <property type="term" value="C:membrane"/>
    <property type="evidence" value="ECO:0007669"/>
    <property type="project" value="UniProtKB-SubCell"/>
</dbReference>
<organism evidence="9 10">
    <name type="scientific">Edaphobacter modestus</name>
    <dbReference type="NCBI Taxonomy" id="388466"/>
    <lineage>
        <taxon>Bacteria</taxon>
        <taxon>Pseudomonadati</taxon>
        <taxon>Acidobacteriota</taxon>
        <taxon>Terriglobia</taxon>
        <taxon>Terriglobales</taxon>
        <taxon>Acidobacteriaceae</taxon>
        <taxon>Edaphobacter</taxon>
    </lineage>
</organism>
<evidence type="ECO:0000313" key="10">
    <source>
        <dbReference type="Proteomes" id="UP000292958"/>
    </source>
</evidence>
<dbReference type="AlphaFoldDB" id="A0A4Q7YG19"/>
<dbReference type="Pfam" id="PF25963">
    <property type="entry name" value="Beta-barrel_AAEA"/>
    <property type="match status" value="1"/>
</dbReference>
<sequence>MIETNTQSGSPVASPASSEQSTLVVRARNAAAWAARNKLYVLLAVIVLAVGLFWVFTEDLNPGTDDAQVDGHSIVISPRVPGYVQKMLIDDNTRVKQGDLMIQLDPADYQAKVDEARAALQVAEARAAALKITVPFTIGTTSSATVAASAQVEAERSELASAEATYQRLSTSELKFAEANIAARKAELDKADSDVKRTRTLAELSEISRQQFDAYLATDEVARNEWLAAQQKLDATKREAEAAKAAQDTAHARIAQGEAEVRQSKAQQLESGVRKADYQSALADVEQAKATLNQALLNLSYTQLRAPMYATVTKRTVEQGQQFAVGQAMFDLVPLDEIWITANLKETQMAHVRPGEKVKIDVDTYGHKTFYGVVDSIASSTGSRQALLPPENATGNFVKVVQRIPVKILVHQASNDGDVLRPGMNVEVKVKTSWWMF</sequence>
<evidence type="ECO:0000256" key="4">
    <source>
        <dbReference type="ARBA" id="ARBA00023136"/>
    </source>
</evidence>
<feature type="domain" description="Multidrug resistance protein MdtA-like barrel-sandwich hybrid" evidence="7">
    <location>
        <begin position="75"/>
        <end position="330"/>
    </location>
</feature>
<dbReference type="EMBL" id="SHKW01000003">
    <property type="protein sequence ID" value="RZU35239.1"/>
    <property type="molecule type" value="Genomic_DNA"/>
</dbReference>
<evidence type="ECO:0000313" key="9">
    <source>
        <dbReference type="EMBL" id="RZU35239.1"/>
    </source>
</evidence>
<dbReference type="PRINTS" id="PR01490">
    <property type="entry name" value="RTXTOXIND"/>
</dbReference>
<gene>
    <name evidence="9" type="ORF">BDD14_6001</name>
</gene>
<name>A0A4Q7YG19_9BACT</name>
<evidence type="ECO:0000256" key="6">
    <source>
        <dbReference type="SAM" id="Phobius"/>
    </source>
</evidence>
<keyword evidence="4 6" id="KW-0472">Membrane</keyword>
<dbReference type="Gene3D" id="2.40.30.170">
    <property type="match status" value="1"/>
</dbReference>
<dbReference type="PANTHER" id="PTHR30386">
    <property type="entry name" value="MEMBRANE FUSION SUBUNIT OF EMRAB-TOLC MULTIDRUG EFFLUX PUMP"/>
    <property type="match status" value="1"/>
</dbReference>
<evidence type="ECO:0000256" key="1">
    <source>
        <dbReference type="ARBA" id="ARBA00004167"/>
    </source>
</evidence>
<evidence type="ECO:0000256" key="2">
    <source>
        <dbReference type="ARBA" id="ARBA00022692"/>
    </source>
</evidence>
<keyword evidence="3 6" id="KW-1133">Transmembrane helix</keyword>
<evidence type="ECO:0000259" key="7">
    <source>
        <dbReference type="Pfam" id="PF25917"/>
    </source>
</evidence>
<dbReference type="InterPro" id="IPR058634">
    <property type="entry name" value="AaeA-lik-b-barrel"/>
</dbReference>
<accession>A0A4Q7YG19</accession>
<evidence type="ECO:0000256" key="5">
    <source>
        <dbReference type="SAM" id="Coils"/>
    </source>
</evidence>
<reference evidence="9 10" key="1">
    <citation type="submission" date="2019-02" db="EMBL/GenBank/DDBJ databases">
        <title>Genomic Encyclopedia of Archaeal and Bacterial Type Strains, Phase II (KMG-II): from individual species to whole genera.</title>
        <authorList>
            <person name="Goeker M."/>
        </authorList>
    </citation>
    <scope>NUCLEOTIDE SEQUENCE [LARGE SCALE GENOMIC DNA]</scope>
    <source>
        <strain evidence="9 10">DSM 18101</strain>
    </source>
</reference>
<dbReference type="Pfam" id="PF25917">
    <property type="entry name" value="BSH_RND"/>
    <property type="match status" value="1"/>
</dbReference>
<dbReference type="OrthoDB" id="9811754at2"/>
<dbReference type="RefSeq" id="WP_130424507.1">
    <property type="nucleotide sequence ID" value="NZ_SHKW01000003.1"/>
</dbReference>
<keyword evidence="5" id="KW-0175">Coiled coil</keyword>
<feature type="coiled-coil region" evidence="5">
    <location>
        <begin position="113"/>
        <end position="194"/>
    </location>
</feature>
<dbReference type="InterPro" id="IPR050739">
    <property type="entry name" value="MFP"/>
</dbReference>
<evidence type="ECO:0000256" key="3">
    <source>
        <dbReference type="ARBA" id="ARBA00022989"/>
    </source>
</evidence>
<dbReference type="Gene3D" id="2.40.50.100">
    <property type="match status" value="1"/>
</dbReference>